<reference evidence="2 3" key="1">
    <citation type="submission" date="2020-09" db="EMBL/GenBank/DDBJ databases">
        <title>De no assembly of potato wild relative species, Solanum commersonii.</title>
        <authorList>
            <person name="Cho K."/>
        </authorList>
    </citation>
    <scope>NUCLEOTIDE SEQUENCE [LARGE SCALE GENOMIC DNA]</scope>
    <source>
        <strain evidence="2">LZ3.2</strain>
        <tissue evidence="2">Leaf</tissue>
    </source>
</reference>
<gene>
    <name evidence="2" type="ORF">H5410_024045</name>
</gene>
<name>A0A9J5ZKV8_SOLCO</name>
<dbReference type="Proteomes" id="UP000824120">
    <property type="component" value="Chromosome 4"/>
</dbReference>
<evidence type="ECO:0000256" key="1">
    <source>
        <dbReference type="SAM" id="MobiDB-lite"/>
    </source>
</evidence>
<dbReference type="AlphaFoldDB" id="A0A9J5ZKV8"/>
<organism evidence="2 3">
    <name type="scientific">Solanum commersonii</name>
    <name type="common">Commerson's wild potato</name>
    <name type="synonym">Commerson's nightshade</name>
    <dbReference type="NCBI Taxonomy" id="4109"/>
    <lineage>
        <taxon>Eukaryota</taxon>
        <taxon>Viridiplantae</taxon>
        <taxon>Streptophyta</taxon>
        <taxon>Embryophyta</taxon>
        <taxon>Tracheophyta</taxon>
        <taxon>Spermatophyta</taxon>
        <taxon>Magnoliopsida</taxon>
        <taxon>eudicotyledons</taxon>
        <taxon>Gunneridae</taxon>
        <taxon>Pentapetalae</taxon>
        <taxon>asterids</taxon>
        <taxon>lamiids</taxon>
        <taxon>Solanales</taxon>
        <taxon>Solanaceae</taxon>
        <taxon>Solanoideae</taxon>
        <taxon>Solaneae</taxon>
        <taxon>Solanum</taxon>
    </lineage>
</organism>
<evidence type="ECO:0000313" key="3">
    <source>
        <dbReference type="Proteomes" id="UP000824120"/>
    </source>
</evidence>
<comment type="caution">
    <text evidence="2">The sequence shown here is derived from an EMBL/GenBank/DDBJ whole genome shotgun (WGS) entry which is preliminary data.</text>
</comment>
<sequence>MDIRLDLGYGASWPSLPKHPIFKVKRSSEQFTIFFGDPEFQPHFYRYFSWASVKTLAMEKNGPFGQNSPVSRSNEPRRR</sequence>
<evidence type="ECO:0000313" key="2">
    <source>
        <dbReference type="EMBL" id="KAG5612764.1"/>
    </source>
</evidence>
<dbReference type="EMBL" id="JACXVP010000004">
    <property type="protein sequence ID" value="KAG5612764.1"/>
    <property type="molecule type" value="Genomic_DNA"/>
</dbReference>
<feature type="compositionally biased region" description="Polar residues" evidence="1">
    <location>
        <begin position="64"/>
        <end position="73"/>
    </location>
</feature>
<protein>
    <submittedName>
        <fullName evidence="2">Uncharacterized protein</fullName>
    </submittedName>
</protein>
<feature type="region of interest" description="Disordered" evidence="1">
    <location>
        <begin position="60"/>
        <end position="79"/>
    </location>
</feature>
<keyword evidence="3" id="KW-1185">Reference proteome</keyword>
<accession>A0A9J5ZKV8</accession>
<proteinExistence type="predicted"/>